<dbReference type="PROSITE" id="PS50109">
    <property type="entry name" value="HIS_KIN"/>
    <property type="match status" value="1"/>
</dbReference>
<name>A0A0R2BJV7_9LACO</name>
<dbReference type="PATRIC" id="fig|1423738.3.peg.962"/>
<dbReference type="InterPro" id="IPR036890">
    <property type="entry name" value="HATPase_C_sf"/>
</dbReference>
<feature type="domain" description="Histidine kinase" evidence="13">
    <location>
        <begin position="279"/>
        <end position="496"/>
    </location>
</feature>
<keyword evidence="9 12" id="KW-1133">Transmembrane helix</keyword>
<dbReference type="PANTHER" id="PTHR45436:SF5">
    <property type="entry name" value="SENSOR HISTIDINE KINASE TRCS"/>
    <property type="match status" value="1"/>
</dbReference>
<dbReference type="Pfam" id="PF18719">
    <property type="entry name" value="ArlS_N"/>
    <property type="match status" value="1"/>
</dbReference>
<reference evidence="15 16" key="1">
    <citation type="journal article" date="2015" name="Genome Announc.">
        <title>Expanding the biotechnology potential of lactobacilli through comparative genomics of 213 strains and associated genera.</title>
        <authorList>
            <person name="Sun Z."/>
            <person name="Harris H.M."/>
            <person name="McCann A."/>
            <person name="Guo C."/>
            <person name="Argimon S."/>
            <person name="Zhang W."/>
            <person name="Yang X."/>
            <person name="Jeffery I.B."/>
            <person name="Cooney J.C."/>
            <person name="Kagawa T.F."/>
            <person name="Liu W."/>
            <person name="Song Y."/>
            <person name="Salvetti E."/>
            <person name="Wrobel A."/>
            <person name="Rasinkangas P."/>
            <person name="Parkhill J."/>
            <person name="Rea M.C."/>
            <person name="O'Sullivan O."/>
            <person name="Ritari J."/>
            <person name="Douillard F.P."/>
            <person name="Paul Ross R."/>
            <person name="Yang R."/>
            <person name="Briner A.E."/>
            <person name="Felis G.E."/>
            <person name="de Vos W.M."/>
            <person name="Barrangou R."/>
            <person name="Klaenhammer T.R."/>
            <person name="Caufield P.W."/>
            <person name="Cui Y."/>
            <person name="Zhang H."/>
            <person name="O'Toole P.W."/>
        </authorList>
    </citation>
    <scope>NUCLEOTIDE SEQUENCE [LARGE SCALE GENOMIC DNA]</scope>
    <source>
        <strain evidence="15 16">DSM 20335</strain>
    </source>
</reference>
<dbReference type="Pfam" id="PF02518">
    <property type="entry name" value="HATPase_c"/>
    <property type="match status" value="1"/>
</dbReference>
<evidence type="ECO:0000256" key="9">
    <source>
        <dbReference type="ARBA" id="ARBA00022989"/>
    </source>
</evidence>
<keyword evidence="11 12" id="KW-0472">Membrane</keyword>
<dbReference type="InterPro" id="IPR003660">
    <property type="entry name" value="HAMP_dom"/>
</dbReference>
<keyword evidence="5" id="KW-0597">Phosphoprotein</keyword>
<evidence type="ECO:0000259" key="14">
    <source>
        <dbReference type="PROSITE" id="PS50885"/>
    </source>
</evidence>
<sequence length="508" mass="57926">MNLLVKEKEAKSKKKPVRLTLRVKWSVAVGLTIFLTFIIFAGIMYASFYNNLVNQEKQTTKQTRDLIVQRLSGFTNNLKSGDVMPLMMPEFYQNKDQNPLTSAFQDTIVSQLSRSDMAVQIYDRDEQQIFSSQQTKKVTFKSDNHAKLQIIRQNGKRLIVATRPIYAETNRQLIGYVFIVNYMDNVQRSTQMLRLQIFVLGVVAVLFSALIGYVIAYRLSKRVNVISDTIKEIDRSPESAARIPNFSGNDEINDLADQFNQMLDQVQRYIEQQKQFVGDVSHELRTPVAVIEGHLNLLNRWGKDDPEVLDESLKAASQEAERMNSLIEEMLQLTRAEQVESKNVQEITDVREVIMGVVDSIQMLHQDFSILSDIEMNADVSVRMTRNHLEQILIILLDNAVKYSTKRKEVHLSADTTPQEIHIVVQDFGMGISPESQQRIFDRFYRVDKARSRERGGNGLGLSIAYRLVKAYGGQLTVDSVEGSGSMFKVTLPTISESIPESTDHEED</sequence>
<evidence type="ECO:0000256" key="3">
    <source>
        <dbReference type="ARBA" id="ARBA00012438"/>
    </source>
</evidence>
<organism evidence="15 16">
    <name type="scientific">Lapidilactobacillus dextrinicus DSM 20335</name>
    <dbReference type="NCBI Taxonomy" id="1423738"/>
    <lineage>
        <taxon>Bacteria</taxon>
        <taxon>Bacillati</taxon>
        <taxon>Bacillota</taxon>
        <taxon>Bacilli</taxon>
        <taxon>Lactobacillales</taxon>
        <taxon>Lactobacillaceae</taxon>
        <taxon>Lapidilactobacillus</taxon>
    </lineage>
</organism>
<dbReference type="PANTHER" id="PTHR45436">
    <property type="entry name" value="SENSOR HISTIDINE KINASE YKOH"/>
    <property type="match status" value="1"/>
</dbReference>
<evidence type="ECO:0000256" key="4">
    <source>
        <dbReference type="ARBA" id="ARBA00015735"/>
    </source>
</evidence>
<dbReference type="InterPro" id="IPR041610">
    <property type="entry name" value="ArlS_N"/>
</dbReference>
<evidence type="ECO:0000256" key="6">
    <source>
        <dbReference type="ARBA" id="ARBA00022679"/>
    </source>
</evidence>
<protein>
    <recommendedName>
        <fullName evidence="4">Signal transduction histidine-protein kinase ArlS</fullName>
        <ecNumber evidence="3">2.7.13.3</ecNumber>
    </recommendedName>
</protein>
<dbReference type="EC" id="2.7.13.3" evidence="3"/>
<evidence type="ECO:0000256" key="11">
    <source>
        <dbReference type="ARBA" id="ARBA00023136"/>
    </source>
</evidence>
<comment type="subcellular location">
    <subcellularLocation>
        <location evidence="2">Membrane</location>
    </subcellularLocation>
</comment>
<dbReference type="Gene3D" id="3.30.565.10">
    <property type="entry name" value="Histidine kinase-like ATPase, C-terminal domain"/>
    <property type="match status" value="1"/>
</dbReference>
<dbReference type="GO" id="GO:0005886">
    <property type="term" value="C:plasma membrane"/>
    <property type="evidence" value="ECO:0007669"/>
    <property type="project" value="TreeGrafter"/>
</dbReference>
<dbReference type="SMART" id="SM00304">
    <property type="entry name" value="HAMP"/>
    <property type="match status" value="1"/>
</dbReference>
<accession>A0A0R2BJV7</accession>
<evidence type="ECO:0000259" key="13">
    <source>
        <dbReference type="PROSITE" id="PS50109"/>
    </source>
</evidence>
<keyword evidence="7 12" id="KW-0812">Transmembrane</keyword>
<feature type="transmembrane region" description="Helical" evidence="12">
    <location>
        <begin position="25"/>
        <end position="48"/>
    </location>
</feature>
<evidence type="ECO:0000256" key="1">
    <source>
        <dbReference type="ARBA" id="ARBA00000085"/>
    </source>
</evidence>
<evidence type="ECO:0000256" key="10">
    <source>
        <dbReference type="ARBA" id="ARBA00023012"/>
    </source>
</evidence>
<evidence type="ECO:0000256" key="8">
    <source>
        <dbReference type="ARBA" id="ARBA00022777"/>
    </source>
</evidence>
<dbReference type="Proteomes" id="UP000051813">
    <property type="component" value="Unassembled WGS sequence"/>
</dbReference>
<dbReference type="SMART" id="SM00388">
    <property type="entry name" value="HisKA"/>
    <property type="match status" value="1"/>
</dbReference>
<feature type="domain" description="HAMP" evidence="14">
    <location>
        <begin position="217"/>
        <end position="271"/>
    </location>
</feature>
<evidence type="ECO:0000256" key="12">
    <source>
        <dbReference type="SAM" id="Phobius"/>
    </source>
</evidence>
<comment type="caution">
    <text evidence="15">The sequence shown here is derived from an EMBL/GenBank/DDBJ whole genome shotgun (WGS) entry which is preliminary data.</text>
</comment>
<keyword evidence="6" id="KW-0808">Transferase</keyword>
<dbReference type="Gene3D" id="1.10.287.130">
    <property type="match status" value="1"/>
</dbReference>
<feature type="transmembrane region" description="Helical" evidence="12">
    <location>
        <begin position="197"/>
        <end position="217"/>
    </location>
</feature>
<dbReference type="InterPro" id="IPR005467">
    <property type="entry name" value="His_kinase_dom"/>
</dbReference>
<keyword evidence="10" id="KW-0902">Two-component regulatory system</keyword>
<evidence type="ECO:0000256" key="7">
    <source>
        <dbReference type="ARBA" id="ARBA00022692"/>
    </source>
</evidence>
<dbReference type="SMART" id="SM00387">
    <property type="entry name" value="HATPase_c"/>
    <property type="match status" value="1"/>
</dbReference>
<keyword evidence="8 15" id="KW-0418">Kinase</keyword>
<dbReference type="InterPro" id="IPR050428">
    <property type="entry name" value="TCS_sensor_his_kinase"/>
</dbReference>
<dbReference type="InterPro" id="IPR036097">
    <property type="entry name" value="HisK_dim/P_sf"/>
</dbReference>
<dbReference type="Gene3D" id="6.10.340.10">
    <property type="match status" value="1"/>
</dbReference>
<comment type="catalytic activity">
    <reaction evidence="1">
        <text>ATP + protein L-histidine = ADP + protein N-phospho-L-histidine.</text>
        <dbReference type="EC" id="2.7.13.3"/>
    </reaction>
</comment>
<evidence type="ECO:0000313" key="16">
    <source>
        <dbReference type="Proteomes" id="UP000051813"/>
    </source>
</evidence>
<evidence type="ECO:0000256" key="2">
    <source>
        <dbReference type="ARBA" id="ARBA00004370"/>
    </source>
</evidence>
<dbReference type="InterPro" id="IPR003661">
    <property type="entry name" value="HisK_dim/P_dom"/>
</dbReference>
<dbReference type="PROSITE" id="PS50885">
    <property type="entry name" value="HAMP"/>
    <property type="match status" value="1"/>
</dbReference>
<evidence type="ECO:0000256" key="5">
    <source>
        <dbReference type="ARBA" id="ARBA00022553"/>
    </source>
</evidence>
<dbReference type="Pfam" id="PF00512">
    <property type="entry name" value="HisKA"/>
    <property type="match status" value="1"/>
</dbReference>
<dbReference type="PRINTS" id="PR00344">
    <property type="entry name" value="BCTRLSENSOR"/>
</dbReference>
<dbReference type="SUPFAM" id="SSF55874">
    <property type="entry name" value="ATPase domain of HSP90 chaperone/DNA topoisomerase II/histidine kinase"/>
    <property type="match status" value="1"/>
</dbReference>
<dbReference type="FunFam" id="3.30.565.10:FF:000006">
    <property type="entry name" value="Sensor histidine kinase WalK"/>
    <property type="match status" value="1"/>
</dbReference>
<proteinExistence type="predicted"/>
<dbReference type="AlphaFoldDB" id="A0A0R2BJV7"/>
<keyword evidence="16" id="KW-1185">Reference proteome</keyword>
<dbReference type="InterPro" id="IPR004358">
    <property type="entry name" value="Sig_transdc_His_kin-like_C"/>
</dbReference>
<dbReference type="SUPFAM" id="SSF47384">
    <property type="entry name" value="Homodimeric domain of signal transducing histidine kinase"/>
    <property type="match status" value="1"/>
</dbReference>
<gene>
    <name evidence="15" type="ORF">FC84_GL000953</name>
</gene>
<dbReference type="STRING" id="1423738.FC84_GL000953"/>
<dbReference type="FunFam" id="1.10.287.130:FF:000001">
    <property type="entry name" value="Two-component sensor histidine kinase"/>
    <property type="match status" value="1"/>
</dbReference>
<dbReference type="Pfam" id="PF00672">
    <property type="entry name" value="HAMP"/>
    <property type="match status" value="1"/>
</dbReference>
<dbReference type="SUPFAM" id="SSF158472">
    <property type="entry name" value="HAMP domain-like"/>
    <property type="match status" value="1"/>
</dbReference>
<evidence type="ECO:0000313" key="15">
    <source>
        <dbReference type="EMBL" id="KRM79649.1"/>
    </source>
</evidence>
<dbReference type="CDD" id="cd06225">
    <property type="entry name" value="HAMP"/>
    <property type="match status" value="1"/>
</dbReference>
<dbReference type="CDD" id="cd00082">
    <property type="entry name" value="HisKA"/>
    <property type="match status" value="1"/>
</dbReference>
<dbReference type="GO" id="GO:0000155">
    <property type="term" value="F:phosphorelay sensor kinase activity"/>
    <property type="evidence" value="ECO:0007669"/>
    <property type="project" value="InterPro"/>
</dbReference>
<dbReference type="EMBL" id="AYYK01000002">
    <property type="protein sequence ID" value="KRM79649.1"/>
    <property type="molecule type" value="Genomic_DNA"/>
</dbReference>
<dbReference type="InterPro" id="IPR003594">
    <property type="entry name" value="HATPase_dom"/>
</dbReference>